<dbReference type="GO" id="GO:0046474">
    <property type="term" value="P:glycerophospholipid biosynthetic process"/>
    <property type="evidence" value="ECO:0007669"/>
    <property type="project" value="TreeGrafter"/>
</dbReference>
<dbReference type="FunFam" id="3.40.50.1000:FF:000137">
    <property type="entry name" value="Hydrolase family protein / HAD-superfamily protein"/>
    <property type="match status" value="1"/>
</dbReference>
<organism evidence="1 2">
    <name type="scientific">Nepenthes gracilis</name>
    <name type="common">Slender pitcher plant</name>
    <dbReference type="NCBI Taxonomy" id="150966"/>
    <lineage>
        <taxon>Eukaryota</taxon>
        <taxon>Viridiplantae</taxon>
        <taxon>Streptophyta</taxon>
        <taxon>Embryophyta</taxon>
        <taxon>Tracheophyta</taxon>
        <taxon>Spermatophyta</taxon>
        <taxon>Magnoliopsida</taxon>
        <taxon>eudicotyledons</taxon>
        <taxon>Gunneridae</taxon>
        <taxon>Pentapetalae</taxon>
        <taxon>Caryophyllales</taxon>
        <taxon>Nepenthaceae</taxon>
        <taxon>Nepenthes</taxon>
    </lineage>
</organism>
<sequence>MKPEKMRFRTVFRVSSVKNRPPLSLSRAQTLSVSFSCMQSTNTRPSFGIAFDIDGVILRGRVPIGGSPLALRRLYDESGSLKIPFLFLTNGGGIPEPKRALELSELLGVNILPSQVVQGHSPFRNLLGRYENKLILAVGKGEPALVLTEYGFKKVLTLDEYASYFEGIDPVSEYKKWTTVPVVGRNDNFKNLVPTCDVFTERVKAAFVVSDPVDWGRDIQVLCDVLRSGGLPGTTNGHQPPLYFAADDLEYQAAFPVERLGMGAFRIALENVFNRVHHTPLQYIAFGKPKPIVFKNAESLLRQLHSSRHLNHVHHEDFASHSFRALYMVGDNPSVDIKGARQAGHPWISVLTRTGVFHGKENHEEFPADLVVDTVEEAVDYILTKECT</sequence>
<dbReference type="AlphaFoldDB" id="A0AAD3RWT6"/>
<name>A0AAD3RWT6_NEPGR</name>
<gene>
    <name evidence="1" type="ORF">Nepgr_001213</name>
</gene>
<accession>A0AAD3RWT6</accession>
<keyword evidence="2" id="KW-1185">Reference proteome</keyword>
<dbReference type="InterPro" id="IPR036412">
    <property type="entry name" value="HAD-like_sf"/>
</dbReference>
<dbReference type="NCBIfam" id="TIGR01460">
    <property type="entry name" value="HAD-SF-IIA"/>
    <property type="match status" value="1"/>
</dbReference>
<dbReference type="Pfam" id="PF13242">
    <property type="entry name" value="Hydrolase_like"/>
    <property type="match status" value="1"/>
</dbReference>
<dbReference type="Proteomes" id="UP001279734">
    <property type="component" value="Unassembled WGS sequence"/>
</dbReference>
<dbReference type="Gene3D" id="3.40.50.1000">
    <property type="entry name" value="HAD superfamily/HAD-like"/>
    <property type="match status" value="2"/>
</dbReference>
<comment type="caution">
    <text evidence="1">The sequence shown here is derived from an EMBL/GenBank/DDBJ whole genome shotgun (WGS) entry which is preliminary data.</text>
</comment>
<proteinExistence type="predicted"/>
<dbReference type="InterPro" id="IPR006353">
    <property type="entry name" value="HAD-SF_hydro_IIA_CECR5"/>
</dbReference>
<evidence type="ECO:0000313" key="2">
    <source>
        <dbReference type="Proteomes" id="UP001279734"/>
    </source>
</evidence>
<dbReference type="SUPFAM" id="SSF56784">
    <property type="entry name" value="HAD-like"/>
    <property type="match status" value="1"/>
</dbReference>
<dbReference type="InterPro" id="IPR006357">
    <property type="entry name" value="HAD-SF_hydro_IIA"/>
</dbReference>
<dbReference type="Pfam" id="PF13344">
    <property type="entry name" value="Hydrolase_6"/>
    <property type="match status" value="1"/>
</dbReference>
<dbReference type="InterPro" id="IPR050324">
    <property type="entry name" value="CDP-alcohol_PTase-I"/>
</dbReference>
<protein>
    <submittedName>
        <fullName evidence="1">Uncharacterized protein</fullName>
    </submittedName>
</protein>
<dbReference type="InterPro" id="IPR023214">
    <property type="entry name" value="HAD_sf"/>
</dbReference>
<evidence type="ECO:0000313" key="1">
    <source>
        <dbReference type="EMBL" id="GMG99373.1"/>
    </source>
</evidence>
<dbReference type="EMBL" id="BSYO01000001">
    <property type="protein sequence ID" value="GMG99373.1"/>
    <property type="molecule type" value="Genomic_DNA"/>
</dbReference>
<dbReference type="GO" id="GO:0005739">
    <property type="term" value="C:mitochondrion"/>
    <property type="evidence" value="ECO:0007669"/>
    <property type="project" value="TreeGrafter"/>
</dbReference>
<dbReference type="PANTHER" id="PTHR14269">
    <property type="entry name" value="CDP-DIACYLGLYCEROL--GLYCEROL-3-PHOSPHATE 3-PHOSPHATIDYLTRANSFERASE-RELATED"/>
    <property type="match status" value="1"/>
</dbReference>
<dbReference type="PANTHER" id="PTHR14269:SF49">
    <property type="entry name" value="HYDROLASE FAMILY PROTEIN _ HAD-SUPERFAMILY PROTEIN"/>
    <property type="match status" value="1"/>
</dbReference>
<dbReference type="NCBIfam" id="TIGR01456">
    <property type="entry name" value="CECR5"/>
    <property type="match status" value="1"/>
</dbReference>
<reference evidence="1" key="1">
    <citation type="submission" date="2023-05" db="EMBL/GenBank/DDBJ databases">
        <title>Nepenthes gracilis genome sequencing.</title>
        <authorList>
            <person name="Fukushima K."/>
        </authorList>
    </citation>
    <scope>NUCLEOTIDE SEQUENCE</scope>
    <source>
        <strain evidence="1">SING2019-196</strain>
    </source>
</reference>